<dbReference type="AlphaFoldDB" id="A0A0M0KAS7"/>
<feature type="domain" description="SAP" evidence="1">
    <location>
        <begin position="5"/>
        <end position="39"/>
    </location>
</feature>
<protein>
    <recommendedName>
        <fullName evidence="1">SAP domain-containing protein</fullName>
    </recommendedName>
</protein>
<dbReference type="SUPFAM" id="SSF68906">
    <property type="entry name" value="SAP domain"/>
    <property type="match status" value="1"/>
</dbReference>
<dbReference type="Pfam" id="PF02037">
    <property type="entry name" value="SAP"/>
    <property type="match status" value="1"/>
</dbReference>
<reference evidence="3" key="1">
    <citation type="journal article" date="2015" name="PLoS Genet.">
        <title>Genome Sequence and Transcriptome Analyses of Chrysochromulina tobin: Metabolic Tools for Enhanced Algal Fitness in the Prominent Order Prymnesiales (Haptophyceae).</title>
        <authorList>
            <person name="Hovde B.T."/>
            <person name="Deodato C.R."/>
            <person name="Hunsperger H.M."/>
            <person name="Ryken S.A."/>
            <person name="Yost W."/>
            <person name="Jha R.K."/>
            <person name="Patterson J."/>
            <person name="Monnat R.J. Jr."/>
            <person name="Barlow S.B."/>
            <person name="Starkenburg S.R."/>
            <person name="Cattolico R.A."/>
        </authorList>
    </citation>
    <scope>NUCLEOTIDE SEQUENCE</scope>
    <source>
        <strain evidence="3">CCMP291</strain>
    </source>
</reference>
<dbReference type="Proteomes" id="UP000037460">
    <property type="component" value="Unassembled WGS sequence"/>
</dbReference>
<sequence>MAAKLDDLTVYELKAVCRAKGLKVSGKKAELIARVAAAPPGVTASNGVSSST</sequence>
<dbReference type="InterPro" id="IPR036361">
    <property type="entry name" value="SAP_dom_sf"/>
</dbReference>
<dbReference type="SMART" id="SM00513">
    <property type="entry name" value="SAP"/>
    <property type="match status" value="1"/>
</dbReference>
<dbReference type="EMBL" id="JWZX01000779">
    <property type="protein sequence ID" value="KOO35707.1"/>
    <property type="molecule type" value="Genomic_DNA"/>
</dbReference>
<dbReference type="PROSITE" id="PS50800">
    <property type="entry name" value="SAP"/>
    <property type="match status" value="1"/>
</dbReference>
<organism evidence="2 3">
    <name type="scientific">Chrysochromulina tobinii</name>
    <dbReference type="NCBI Taxonomy" id="1460289"/>
    <lineage>
        <taxon>Eukaryota</taxon>
        <taxon>Haptista</taxon>
        <taxon>Haptophyta</taxon>
        <taxon>Prymnesiophyceae</taxon>
        <taxon>Prymnesiales</taxon>
        <taxon>Chrysochromulinaceae</taxon>
        <taxon>Chrysochromulina</taxon>
    </lineage>
</organism>
<dbReference type="OrthoDB" id="207211at2759"/>
<evidence type="ECO:0000259" key="1">
    <source>
        <dbReference type="PROSITE" id="PS50800"/>
    </source>
</evidence>
<dbReference type="InterPro" id="IPR003034">
    <property type="entry name" value="SAP_dom"/>
</dbReference>
<comment type="caution">
    <text evidence="2">The sequence shown here is derived from an EMBL/GenBank/DDBJ whole genome shotgun (WGS) entry which is preliminary data.</text>
</comment>
<proteinExistence type="predicted"/>
<dbReference type="Gene3D" id="1.10.720.30">
    <property type="entry name" value="SAP domain"/>
    <property type="match status" value="1"/>
</dbReference>
<evidence type="ECO:0000313" key="2">
    <source>
        <dbReference type="EMBL" id="KOO35707.1"/>
    </source>
</evidence>
<gene>
    <name evidence="2" type="ORF">Ctob_015595</name>
</gene>
<name>A0A0M0KAS7_9EUKA</name>
<feature type="non-terminal residue" evidence="2">
    <location>
        <position position="52"/>
    </location>
</feature>
<keyword evidence="3" id="KW-1185">Reference proteome</keyword>
<evidence type="ECO:0000313" key="3">
    <source>
        <dbReference type="Proteomes" id="UP000037460"/>
    </source>
</evidence>
<accession>A0A0M0KAS7</accession>